<gene>
    <name evidence="1" type="ORF">Amon01_000494900</name>
</gene>
<reference evidence="1" key="1">
    <citation type="submission" date="2023-04" db="EMBL/GenBank/DDBJ databases">
        <title>Ambrosiozyma monospora NBRC 1965.</title>
        <authorList>
            <person name="Ichikawa N."/>
            <person name="Sato H."/>
            <person name="Tonouchi N."/>
        </authorList>
    </citation>
    <scope>NUCLEOTIDE SEQUENCE</scope>
    <source>
        <strain evidence="1">NBRC 1965</strain>
    </source>
</reference>
<protein>
    <submittedName>
        <fullName evidence="1">Unnamed protein product</fullName>
    </submittedName>
</protein>
<evidence type="ECO:0000313" key="1">
    <source>
        <dbReference type="EMBL" id="GMG38434.1"/>
    </source>
</evidence>
<proteinExistence type="predicted"/>
<sequence>MVYRRTNHYQTTQSPYPCPFPLPLPFPFPYPYPLEAQITHHLDPYDGNDDDGVFSKPCWPMQRLLTYLPLTLFHYHLVVRYDICLFEFQGSDLEPVVVVEVGIGIGIVGTDDDCDDEDVENEMFFHRALLG</sequence>
<dbReference type="EMBL" id="BSXU01002559">
    <property type="protein sequence ID" value="GMG38434.1"/>
    <property type="molecule type" value="Genomic_DNA"/>
</dbReference>
<comment type="caution">
    <text evidence="1">The sequence shown here is derived from an EMBL/GenBank/DDBJ whole genome shotgun (WGS) entry which is preliminary data.</text>
</comment>
<keyword evidence="2" id="KW-1185">Reference proteome</keyword>
<accession>A0A9W6Z202</accession>
<evidence type="ECO:0000313" key="2">
    <source>
        <dbReference type="Proteomes" id="UP001165063"/>
    </source>
</evidence>
<dbReference type="Proteomes" id="UP001165063">
    <property type="component" value="Unassembled WGS sequence"/>
</dbReference>
<dbReference type="AlphaFoldDB" id="A0A9W6Z202"/>
<name>A0A9W6Z202_AMBMO</name>
<organism evidence="1 2">
    <name type="scientific">Ambrosiozyma monospora</name>
    <name type="common">Yeast</name>
    <name type="synonym">Endomycopsis monosporus</name>
    <dbReference type="NCBI Taxonomy" id="43982"/>
    <lineage>
        <taxon>Eukaryota</taxon>
        <taxon>Fungi</taxon>
        <taxon>Dikarya</taxon>
        <taxon>Ascomycota</taxon>
        <taxon>Saccharomycotina</taxon>
        <taxon>Pichiomycetes</taxon>
        <taxon>Pichiales</taxon>
        <taxon>Pichiaceae</taxon>
        <taxon>Ambrosiozyma</taxon>
    </lineage>
</organism>